<dbReference type="AlphaFoldDB" id="A0A1J1HH44"/>
<accession>A0A1J1HH44</accession>
<gene>
    <name evidence="1" type="ORF">CLUMA_CG001127</name>
</gene>
<dbReference type="Proteomes" id="UP000183832">
    <property type="component" value="Unassembled WGS sequence"/>
</dbReference>
<sequence length="85" mass="9891">MIECMSQNSPTHRRAGENFESLFLLFSITLLSTNNVRDLFMKYLGFYMNENIIALPINNTMATCAINKNNLFGYFDAVFYSFIKR</sequence>
<reference evidence="1 2" key="1">
    <citation type="submission" date="2015-04" db="EMBL/GenBank/DDBJ databases">
        <authorList>
            <person name="Syromyatnikov M.Y."/>
            <person name="Popov V.N."/>
        </authorList>
    </citation>
    <scope>NUCLEOTIDE SEQUENCE [LARGE SCALE GENOMIC DNA]</scope>
</reference>
<protein>
    <submittedName>
        <fullName evidence="1">CLUMA_CG001127, isoform A</fullName>
    </submittedName>
</protein>
<evidence type="ECO:0000313" key="1">
    <source>
        <dbReference type="EMBL" id="CRK87325.1"/>
    </source>
</evidence>
<evidence type="ECO:0000313" key="2">
    <source>
        <dbReference type="Proteomes" id="UP000183832"/>
    </source>
</evidence>
<name>A0A1J1HH44_9DIPT</name>
<keyword evidence="2" id="KW-1185">Reference proteome</keyword>
<proteinExistence type="predicted"/>
<organism evidence="1 2">
    <name type="scientific">Clunio marinus</name>
    <dbReference type="NCBI Taxonomy" id="568069"/>
    <lineage>
        <taxon>Eukaryota</taxon>
        <taxon>Metazoa</taxon>
        <taxon>Ecdysozoa</taxon>
        <taxon>Arthropoda</taxon>
        <taxon>Hexapoda</taxon>
        <taxon>Insecta</taxon>
        <taxon>Pterygota</taxon>
        <taxon>Neoptera</taxon>
        <taxon>Endopterygota</taxon>
        <taxon>Diptera</taxon>
        <taxon>Nematocera</taxon>
        <taxon>Chironomoidea</taxon>
        <taxon>Chironomidae</taxon>
        <taxon>Clunio</taxon>
    </lineage>
</organism>
<dbReference type="EMBL" id="CVRI01000004">
    <property type="protein sequence ID" value="CRK87325.1"/>
    <property type="molecule type" value="Genomic_DNA"/>
</dbReference>